<organism evidence="1 2">
    <name type="scientific">Nitrosococcus wardiae</name>
    <dbReference type="NCBI Taxonomy" id="1814290"/>
    <lineage>
        <taxon>Bacteria</taxon>
        <taxon>Pseudomonadati</taxon>
        <taxon>Pseudomonadota</taxon>
        <taxon>Gammaproteobacteria</taxon>
        <taxon>Chromatiales</taxon>
        <taxon>Chromatiaceae</taxon>
        <taxon>Nitrosococcus</taxon>
    </lineage>
</organism>
<proteinExistence type="predicted"/>
<name>A0A4P7BYR3_9GAMM</name>
<reference evidence="1 2" key="1">
    <citation type="submission" date="2019-03" db="EMBL/GenBank/DDBJ databases">
        <title>The genome sequence of Nitrosococcus wardiae strain D1FHST reveals the archetypal metabolic capacity of ammonia-oxidizing Gammaproteobacteria.</title>
        <authorList>
            <person name="Wang L."/>
            <person name="Lim C.K."/>
            <person name="Hanson T.E."/>
            <person name="Dang H."/>
            <person name="Klotz M.G."/>
        </authorList>
    </citation>
    <scope>NUCLEOTIDE SEQUENCE [LARGE SCALE GENOMIC DNA]</scope>
    <source>
        <strain evidence="1 2">D1FHS</strain>
    </source>
</reference>
<protein>
    <submittedName>
        <fullName evidence="1">Uncharacterized protein</fullName>
    </submittedName>
</protein>
<dbReference type="KEGG" id="nwr:E3U44_03250"/>
<dbReference type="AlphaFoldDB" id="A0A4P7BYR3"/>
<keyword evidence="2" id="KW-1185">Reference proteome</keyword>
<dbReference type="Proteomes" id="UP000294325">
    <property type="component" value="Chromosome"/>
</dbReference>
<evidence type="ECO:0000313" key="2">
    <source>
        <dbReference type="Proteomes" id="UP000294325"/>
    </source>
</evidence>
<dbReference type="RefSeq" id="WP_134356644.1">
    <property type="nucleotide sequence ID" value="NZ_CP038033.1"/>
</dbReference>
<sequence>MGGAEGSAKVRDFGGAGGLGGFGGGIAGLAGVGGYGNTAEGKLIAAALLDAFNKLVVQVRAAQPNLPAVQPQSKTESQQSVPAWKAGTSYTVVTALNVRAGAGTNTAIITQVKPGVVLVTTGRRSRGAGGK</sequence>
<gene>
    <name evidence="1" type="ORF">E3U44_03250</name>
</gene>
<evidence type="ECO:0000313" key="1">
    <source>
        <dbReference type="EMBL" id="QBQ53632.1"/>
    </source>
</evidence>
<accession>A0A4P7BYR3</accession>
<dbReference type="EMBL" id="CP038033">
    <property type="protein sequence ID" value="QBQ53632.1"/>
    <property type="molecule type" value="Genomic_DNA"/>
</dbReference>